<feature type="region of interest" description="Disordered" evidence="1">
    <location>
        <begin position="1"/>
        <end position="74"/>
    </location>
</feature>
<evidence type="ECO:0000313" key="3">
    <source>
        <dbReference type="Proteomes" id="UP001209878"/>
    </source>
</evidence>
<feature type="compositionally biased region" description="Basic and acidic residues" evidence="1">
    <location>
        <begin position="33"/>
        <end position="43"/>
    </location>
</feature>
<gene>
    <name evidence="2" type="ORF">NP493_1105g00041</name>
</gene>
<dbReference type="AlphaFoldDB" id="A0AAD9KG95"/>
<reference evidence="2" key="1">
    <citation type="journal article" date="2023" name="Mol. Biol. Evol.">
        <title>Third-Generation Sequencing Reveals the Adaptive Role of the Epigenome in Three Deep-Sea Polychaetes.</title>
        <authorList>
            <person name="Perez M."/>
            <person name="Aroh O."/>
            <person name="Sun Y."/>
            <person name="Lan Y."/>
            <person name="Juniper S.K."/>
            <person name="Young C.R."/>
            <person name="Angers B."/>
            <person name="Qian P.Y."/>
        </authorList>
    </citation>
    <scope>NUCLEOTIDE SEQUENCE</scope>
    <source>
        <strain evidence="2">R07B-5</strain>
    </source>
</reference>
<evidence type="ECO:0000313" key="2">
    <source>
        <dbReference type="EMBL" id="KAK2171078.1"/>
    </source>
</evidence>
<feature type="compositionally biased region" description="Basic and acidic residues" evidence="1">
    <location>
        <begin position="1"/>
        <end position="25"/>
    </location>
</feature>
<feature type="compositionally biased region" description="Basic and acidic residues" evidence="1">
    <location>
        <begin position="53"/>
        <end position="74"/>
    </location>
</feature>
<dbReference type="EMBL" id="JAODUO010001105">
    <property type="protein sequence ID" value="KAK2171078.1"/>
    <property type="molecule type" value="Genomic_DNA"/>
</dbReference>
<accession>A0AAD9KG95</accession>
<proteinExistence type="predicted"/>
<sequence length="74" mass="8310">MQEGDGEKVTVEEEGKMGQERRDVHVTGGQMKGRKEVRVDVSKGKSITAMMTGRKETGEMEQQRRGQGEKSKTR</sequence>
<name>A0AAD9KG95_RIDPI</name>
<evidence type="ECO:0000256" key="1">
    <source>
        <dbReference type="SAM" id="MobiDB-lite"/>
    </source>
</evidence>
<keyword evidence="3" id="KW-1185">Reference proteome</keyword>
<organism evidence="2 3">
    <name type="scientific">Ridgeia piscesae</name>
    <name type="common">Tubeworm</name>
    <dbReference type="NCBI Taxonomy" id="27915"/>
    <lineage>
        <taxon>Eukaryota</taxon>
        <taxon>Metazoa</taxon>
        <taxon>Spiralia</taxon>
        <taxon>Lophotrochozoa</taxon>
        <taxon>Annelida</taxon>
        <taxon>Polychaeta</taxon>
        <taxon>Sedentaria</taxon>
        <taxon>Canalipalpata</taxon>
        <taxon>Sabellida</taxon>
        <taxon>Siboglinidae</taxon>
        <taxon>Ridgeia</taxon>
    </lineage>
</organism>
<dbReference type="Proteomes" id="UP001209878">
    <property type="component" value="Unassembled WGS sequence"/>
</dbReference>
<comment type="caution">
    <text evidence="2">The sequence shown here is derived from an EMBL/GenBank/DDBJ whole genome shotgun (WGS) entry which is preliminary data.</text>
</comment>
<protein>
    <submittedName>
        <fullName evidence="2">Uncharacterized protein</fullName>
    </submittedName>
</protein>